<feature type="transmembrane region" description="Helical" evidence="1">
    <location>
        <begin position="46"/>
        <end position="61"/>
    </location>
</feature>
<name>A0ABT5TT52_9MICO</name>
<feature type="transmembrane region" description="Helical" evidence="1">
    <location>
        <begin position="73"/>
        <end position="92"/>
    </location>
</feature>
<organism evidence="2 3">
    <name type="scientific">Georgenia halotolerans</name>
    <dbReference type="NCBI Taxonomy" id="3028317"/>
    <lineage>
        <taxon>Bacteria</taxon>
        <taxon>Bacillati</taxon>
        <taxon>Actinomycetota</taxon>
        <taxon>Actinomycetes</taxon>
        <taxon>Micrococcales</taxon>
        <taxon>Bogoriellaceae</taxon>
        <taxon>Georgenia</taxon>
    </lineage>
</organism>
<feature type="transmembrane region" description="Helical" evidence="1">
    <location>
        <begin position="12"/>
        <end position="40"/>
    </location>
</feature>
<dbReference type="EMBL" id="JARACI010000368">
    <property type="protein sequence ID" value="MDD9205245.1"/>
    <property type="molecule type" value="Genomic_DNA"/>
</dbReference>
<protein>
    <submittedName>
        <fullName evidence="2">EamA family transporter</fullName>
    </submittedName>
</protein>
<accession>A0ABT5TT52</accession>
<gene>
    <name evidence="2" type="ORF">PU560_02045</name>
</gene>
<evidence type="ECO:0000313" key="2">
    <source>
        <dbReference type="EMBL" id="MDD9205245.1"/>
    </source>
</evidence>
<dbReference type="InterPro" id="IPR037185">
    <property type="entry name" value="EmrE-like"/>
</dbReference>
<evidence type="ECO:0000256" key="1">
    <source>
        <dbReference type="SAM" id="Phobius"/>
    </source>
</evidence>
<keyword evidence="1" id="KW-1133">Transmembrane helix</keyword>
<keyword evidence="1" id="KW-0472">Membrane</keyword>
<keyword evidence="3" id="KW-1185">Reference proteome</keyword>
<proteinExistence type="predicted"/>
<dbReference type="SUPFAM" id="SSF103481">
    <property type="entry name" value="Multidrug resistance efflux transporter EmrE"/>
    <property type="match status" value="1"/>
</dbReference>
<keyword evidence="1" id="KW-0812">Transmembrane</keyword>
<reference evidence="2" key="1">
    <citation type="submission" date="2023-02" db="EMBL/GenBank/DDBJ databases">
        <title>Georgenia sp.10Sc9-8, isolated from a soil sample collected from the Taklamakan desert.</title>
        <authorList>
            <person name="Liu S."/>
        </authorList>
    </citation>
    <scope>NUCLEOTIDE SEQUENCE</scope>
    <source>
        <strain evidence="2">10Sc9-8</strain>
    </source>
</reference>
<dbReference type="Proteomes" id="UP001165561">
    <property type="component" value="Unassembled WGS sequence"/>
</dbReference>
<evidence type="ECO:0000313" key="3">
    <source>
        <dbReference type="Proteomes" id="UP001165561"/>
    </source>
</evidence>
<sequence>MTLPFHVRRDRPLVPAPALFVASGTSLYAGSALAVGLFALMPAHTVAWWRVLVSAVLLLLWRRPWRTGWTARTFAGSALFGVVLAGMNMLFYQAIDHLPMGTAVSLEYVGPVILAAWGSRSVRARSAVVLAALGVLSIGGLG</sequence>
<comment type="caution">
    <text evidence="2">The sequence shown here is derived from an EMBL/GenBank/DDBJ whole genome shotgun (WGS) entry which is preliminary data.</text>
</comment>
<feature type="non-terminal residue" evidence="2">
    <location>
        <position position="142"/>
    </location>
</feature>